<gene>
    <name evidence="10" type="ORF">DVS28_a3701</name>
</gene>
<evidence type="ECO:0000259" key="8">
    <source>
        <dbReference type="Pfam" id="PF02687"/>
    </source>
</evidence>
<keyword evidence="3 7" id="KW-0812">Transmembrane</keyword>
<evidence type="ECO:0008006" key="12">
    <source>
        <dbReference type="Google" id="ProtNLM"/>
    </source>
</evidence>
<feature type="domain" description="MacB-like periplasmic core" evidence="9">
    <location>
        <begin position="43"/>
        <end position="257"/>
    </location>
</feature>
<dbReference type="OrthoDB" id="9780560at2"/>
<dbReference type="Pfam" id="PF02687">
    <property type="entry name" value="FtsX"/>
    <property type="match status" value="1"/>
</dbReference>
<evidence type="ECO:0000256" key="7">
    <source>
        <dbReference type="SAM" id="Phobius"/>
    </source>
</evidence>
<feature type="transmembrane region" description="Helical" evidence="7">
    <location>
        <begin position="374"/>
        <end position="397"/>
    </location>
</feature>
<keyword evidence="4 7" id="KW-1133">Transmembrane helix</keyword>
<evidence type="ECO:0000256" key="4">
    <source>
        <dbReference type="ARBA" id="ARBA00022989"/>
    </source>
</evidence>
<dbReference type="Proteomes" id="UP000264006">
    <property type="component" value="Chromosome"/>
</dbReference>
<keyword evidence="2" id="KW-1003">Cell membrane</keyword>
<dbReference type="RefSeq" id="WP_114592724.1">
    <property type="nucleotide sequence ID" value="NZ_CP031165.1"/>
</dbReference>
<name>A0A346Y1M7_9ACTN</name>
<feature type="transmembrane region" description="Helical" evidence="7">
    <location>
        <begin position="337"/>
        <end position="368"/>
    </location>
</feature>
<dbReference type="Pfam" id="PF12704">
    <property type="entry name" value="MacB_PCD"/>
    <property type="match status" value="1"/>
</dbReference>
<feature type="transmembrane region" description="Helical" evidence="7">
    <location>
        <begin position="291"/>
        <end position="316"/>
    </location>
</feature>
<dbReference type="InterPro" id="IPR003838">
    <property type="entry name" value="ABC3_permease_C"/>
</dbReference>
<reference evidence="10 11" key="1">
    <citation type="submission" date="2018-09" db="EMBL/GenBank/DDBJ databases">
        <title>Complete genome sequence of Euzebya sp. DY32-46 isolated from seawater of Pacific Ocean.</title>
        <authorList>
            <person name="Xu L."/>
            <person name="Wu Y.-H."/>
            <person name="Xu X.-W."/>
        </authorList>
    </citation>
    <scope>NUCLEOTIDE SEQUENCE [LARGE SCALE GENOMIC DNA]</scope>
    <source>
        <strain evidence="10 11">DY32-46</strain>
    </source>
</reference>
<evidence type="ECO:0000259" key="9">
    <source>
        <dbReference type="Pfam" id="PF12704"/>
    </source>
</evidence>
<dbReference type="InterPro" id="IPR050250">
    <property type="entry name" value="Macrolide_Exporter_MacB"/>
</dbReference>
<feature type="domain" description="ABC3 transporter permease C-terminal" evidence="8">
    <location>
        <begin position="295"/>
        <end position="407"/>
    </location>
</feature>
<dbReference type="KEGG" id="euz:DVS28_a3701"/>
<evidence type="ECO:0000313" key="10">
    <source>
        <dbReference type="EMBL" id="AXV08374.1"/>
    </source>
</evidence>
<feature type="transmembrane region" description="Helical" evidence="7">
    <location>
        <begin position="44"/>
        <end position="63"/>
    </location>
</feature>
<accession>A0A346Y1M7</accession>
<sequence length="414" mass="42535">MGRLVPARLLPNRRRTAVPSSSLHTIDVVRVATVGLRTRRMRTALSALGIAIGIAAMVAVLGISESSRADLLSELDDLGTNLLSVQAGTGFGLGAGDPTLPETADAMLARIGPVEASSSVTSVTAAVYRTDLVPEDLTGGISVKAADTDLLDTLVGSVADGEWLDAVRSDLPVTVLGAVTAQRLGIDDVADGVRVWIGEEWFTVIGILDELPLAPDIDRSAIIGTGIAASLLDADITPEIIHLRVDPEQVDAVQDVIPATTNPENPDQVEVSRPSDAIEARAAASDAFTSLFLGLGAVALLVGGVGIANVMVISVLERRSEIGLRRALGATRRHVTIQFLGESLVLSGLGGVLGVALGAGVTVGYGMIRGWPVVIPSVAVAGGLGAALLIGAFAGLYPALRASRLSPTDALRTV</sequence>
<evidence type="ECO:0000256" key="6">
    <source>
        <dbReference type="ARBA" id="ARBA00038076"/>
    </source>
</evidence>
<dbReference type="AlphaFoldDB" id="A0A346Y1M7"/>
<evidence type="ECO:0000313" key="11">
    <source>
        <dbReference type="Proteomes" id="UP000264006"/>
    </source>
</evidence>
<dbReference type="PANTHER" id="PTHR30572">
    <property type="entry name" value="MEMBRANE COMPONENT OF TRANSPORTER-RELATED"/>
    <property type="match status" value="1"/>
</dbReference>
<evidence type="ECO:0000256" key="5">
    <source>
        <dbReference type="ARBA" id="ARBA00023136"/>
    </source>
</evidence>
<dbReference type="EMBL" id="CP031165">
    <property type="protein sequence ID" value="AXV08374.1"/>
    <property type="molecule type" value="Genomic_DNA"/>
</dbReference>
<comment type="similarity">
    <text evidence="6">Belongs to the ABC-4 integral membrane protein family.</text>
</comment>
<evidence type="ECO:0000256" key="3">
    <source>
        <dbReference type="ARBA" id="ARBA00022692"/>
    </source>
</evidence>
<evidence type="ECO:0000256" key="1">
    <source>
        <dbReference type="ARBA" id="ARBA00004651"/>
    </source>
</evidence>
<dbReference type="InterPro" id="IPR025857">
    <property type="entry name" value="MacB_PCD"/>
</dbReference>
<keyword evidence="5 7" id="KW-0472">Membrane</keyword>
<dbReference type="GO" id="GO:0005886">
    <property type="term" value="C:plasma membrane"/>
    <property type="evidence" value="ECO:0007669"/>
    <property type="project" value="UniProtKB-SubCell"/>
</dbReference>
<comment type="subcellular location">
    <subcellularLocation>
        <location evidence="1">Cell membrane</location>
        <topology evidence="1">Multi-pass membrane protein</topology>
    </subcellularLocation>
</comment>
<evidence type="ECO:0000256" key="2">
    <source>
        <dbReference type="ARBA" id="ARBA00022475"/>
    </source>
</evidence>
<protein>
    <recommendedName>
        <fullName evidence="12">ABC transport system permease protein</fullName>
    </recommendedName>
</protein>
<proteinExistence type="inferred from homology"/>
<dbReference type="PANTHER" id="PTHR30572:SF4">
    <property type="entry name" value="ABC TRANSPORTER PERMEASE YTRF"/>
    <property type="match status" value="1"/>
</dbReference>
<organism evidence="10 11">
    <name type="scientific">Euzebya pacifica</name>
    <dbReference type="NCBI Taxonomy" id="1608957"/>
    <lineage>
        <taxon>Bacteria</taxon>
        <taxon>Bacillati</taxon>
        <taxon>Actinomycetota</taxon>
        <taxon>Nitriliruptoria</taxon>
        <taxon>Euzebyales</taxon>
    </lineage>
</organism>
<dbReference type="GO" id="GO:0022857">
    <property type="term" value="F:transmembrane transporter activity"/>
    <property type="evidence" value="ECO:0007669"/>
    <property type="project" value="TreeGrafter"/>
</dbReference>
<keyword evidence="11" id="KW-1185">Reference proteome</keyword>